<name>A0A5J6VKZ4_9VIRU</name>
<evidence type="ECO:0000313" key="2">
    <source>
        <dbReference type="EMBL" id="QFG74782.1"/>
    </source>
</evidence>
<proteinExistence type="predicted"/>
<dbReference type="EMBL" id="MN448291">
    <property type="protein sequence ID" value="QFG74782.1"/>
    <property type="molecule type" value="Genomic_DNA"/>
</dbReference>
<accession>A0A5J6VKZ4</accession>
<organism evidence="2">
    <name type="scientific">Megaviridae environmental sample</name>
    <dbReference type="NCBI Taxonomy" id="1737588"/>
    <lineage>
        <taxon>Viruses</taxon>
        <taxon>Varidnaviria</taxon>
        <taxon>Bamfordvirae</taxon>
        <taxon>Nucleocytoviricota</taxon>
        <taxon>Megaviricetes</taxon>
        <taxon>Imitervirales</taxon>
        <taxon>Mimiviridae</taxon>
        <taxon>environmental samples</taxon>
    </lineage>
</organism>
<evidence type="ECO:0008006" key="3">
    <source>
        <dbReference type="Google" id="ProtNLM"/>
    </source>
</evidence>
<evidence type="ECO:0000256" key="1">
    <source>
        <dbReference type="SAM" id="MobiDB-lite"/>
    </source>
</evidence>
<feature type="compositionally biased region" description="Basic residues" evidence="1">
    <location>
        <begin position="8"/>
        <end position="41"/>
    </location>
</feature>
<sequence>MVRLYGGKTKRKQKKTSTTHHTKKTSTTHHTTHHTTKHKTKKQSMISRILNKLSPTKTQKLITDIKKIDSDKKKDEKHKTKLIKTTQAVKHTLDYGIEHINSHSHKRRHTIGGAILDDTEFTKAEDAFNYFIQHSVPTLYGGESLTGRVAEFKLKRGIKSPYTSYSRDTFTSLKVGDIRSLIVKFMIISETATLMPLKNEKYLMAVTTKELKHEYALQNYIAAKTVNTDKDNLYVMPTPYNIYSNCNHPTIEQSKKYLELIHSHKETNDNLYVWSRWKEFLELAKGRLIGIIAMTKVDGMIGDDLLKRQPHPITKYHLTEELLDISLSSSLPSKEIIRKSTSIQTIAGRLEKLKKSYLQKRGLLKFTYDEIDVDYLKYLLQVYSPYIAIIYTVLRIVAFTGYIHKDLHQDNYFITTKKKYSFMITDCVIIDWGDVYPVVRHERASFLELWEKRQFKKLLDKVLKILKSFNKADRLNNTYNTLSALCELMLGKENTGVLLQLFHNECIKSSLHYKEKIDKVWSLDKQLVSILDLETHLEFVEERLKHSAELLPSMHINLLTQKRYNRTEKKKVNEDVEGLMDDLTIKS</sequence>
<feature type="region of interest" description="Disordered" evidence="1">
    <location>
        <begin position="1"/>
        <end position="41"/>
    </location>
</feature>
<protein>
    <recommendedName>
        <fullName evidence="3">Protein kinase domain-containing protein</fullName>
    </recommendedName>
</protein>
<reference evidence="2" key="1">
    <citation type="journal article" date="2019" name="Philos. Trans. R. Soc. Lond., B, Biol. Sci.">
        <title>Targeted metagenomic recovery of four divergent viruses reveals shared and distinctive characteristics of giant viruses of marine eukaryotes.</title>
        <authorList>
            <person name="Needham D.M."/>
            <person name="Poirier C."/>
            <person name="Hehenberger E."/>
            <person name="Jimenez V."/>
            <person name="Swalwell J.E."/>
            <person name="Santoro A.E."/>
            <person name="Worden A.Z."/>
        </authorList>
    </citation>
    <scope>NUCLEOTIDE SEQUENCE</scope>
    <source>
        <strain evidence="2">OPacV-421</strain>
    </source>
</reference>